<comment type="caution">
    <text evidence="2">The sequence shown here is derived from an EMBL/GenBank/DDBJ whole genome shotgun (WGS) entry which is preliminary data.</text>
</comment>
<dbReference type="EMBL" id="WRPA01000006">
    <property type="protein sequence ID" value="MXR68810.1"/>
    <property type="molecule type" value="Genomic_DNA"/>
</dbReference>
<sequence length="122" mass="13533">MRIDLSTKVNAVTSTGNLIHSSFLVAVLLLAMLSGCNLANEHSREENLAEMQTQQSEVVALQTDENSNEQAARVLKSSTREEPVPQQIKQGEHTLVKPVDKPWPPQPDPKPVLEEKPRKDSI</sequence>
<feature type="region of interest" description="Disordered" evidence="1">
    <location>
        <begin position="61"/>
        <end position="122"/>
    </location>
</feature>
<proteinExistence type="predicted"/>
<feature type="compositionally biased region" description="Basic and acidic residues" evidence="1">
    <location>
        <begin position="111"/>
        <end position="122"/>
    </location>
</feature>
<accession>A0A6L7HXR5</accession>
<feature type="compositionally biased region" description="Polar residues" evidence="1">
    <location>
        <begin position="61"/>
        <end position="70"/>
    </location>
</feature>
<reference evidence="2 3" key="1">
    <citation type="submission" date="2019-12" db="EMBL/GenBank/DDBJ databases">
        <title>Shewanella insulae sp. nov., isolated from a tidal flat.</title>
        <authorList>
            <person name="Yoon J.-H."/>
        </authorList>
    </citation>
    <scope>NUCLEOTIDE SEQUENCE [LARGE SCALE GENOMIC DNA]</scope>
    <source>
        <strain evidence="2 3">JBTF-M18</strain>
    </source>
</reference>
<evidence type="ECO:0000256" key="1">
    <source>
        <dbReference type="SAM" id="MobiDB-lite"/>
    </source>
</evidence>
<organism evidence="2 3">
    <name type="scientific">Shewanella insulae</name>
    <dbReference type="NCBI Taxonomy" id="2681496"/>
    <lineage>
        <taxon>Bacteria</taxon>
        <taxon>Pseudomonadati</taxon>
        <taxon>Pseudomonadota</taxon>
        <taxon>Gammaproteobacteria</taxon>
        <taxon>Alteromonadales</taxon>
        <taxon>Shewanellaceae</taxon>
        <taxon>Shewanella</taxon>
    </lineage>
</organism>
<evidence type="ECO:0000313" key="2">
    <source>
        <dbReference type="EMBL" id="MXR68810.1"/>
    </source>
</evidence>
<feature type="compositionally biased region" description="Pro residues" evidence="1">
    <location>
        <begin position="101"/>
        <end position="110"/>
    </location>
</feature>
<keyword evidence="3" id="KW-1185">Reference proteome</keyword>
<dbReference type="Proteomes" id="UP000474778">
    <property type="component" value="Unassembled WGS sequence"/>
</dbReference>
<name>A0A6L7HXR5_9GAMM</name>
<gene>
    <name evidence="2" type="ORF">GNT65_09040</name>
</gene>
<evidence type="ECO:0000313" key="3">
    <source>
        <dbReference type="Proteomes" id="UP000474778"/>
    </source>
</evidence>
<dbReference type="RefSeq" id="WP_160795404.1">
    <property type="nucleotide sequence ID" value="NZ_JAKEVG010000039.1"/>
</dbReference>
<protein>
    <submittedName>
        <fullName evidence="2">Uncharacterized protein</fullName>
    </submittedName>
</protein>
<dbReference type="AlphaFoldDB" id="A0A6L7HXR5"/>
<feature type="compositionally biased region" description="Basic and acidic residues" evidence="1">
    <location>
        <begin position="90"/>
        <end position="100"/>
    </location>
</feature>